<name>A0ABX5DA23_9VIBR</name>
<dbReference type="Proteomes" id="UP000238163">
    <property type="component" value="Unassembled WGS sequence"/>
</dbReference>
<evidence type="ECO:0000313" key="2">
    <source>
        <dbReference type="Proteomes" id="UP000238163"/>
    </source>
</evidence>
<dbReference type="RefSeq" id="WP_096444181.1">
    <property type="nucleotide sequence ID" value="NZ_NWTN01000011.1"/>
</dbReference>
<organism evidence="1 2">
    <name type="scientific">Vibrio mediterranei</name>
    <dbReference type="NCBI Taxonomy" id="689"/>
    <lineage>
        <taxon>Bacteria</taxon>
        <taxon>Pseudomonadati</taxon>
        <taxon>Pseudomonadota</taxon>
        <taxon>Gammaproteobacteria</taxon>
        <taxon>Vibrionales</taxon>
        <taxon>Vibrionaceae</taxon>
        <taxon>Vibrio</taxon>
    </lineage>
</organism>
<keyword evidence="2" id="KW-1185">Reference proteome</keyword>
<reference evidence="1 2" key="1">
    <citation type="submission" date="2018-03" db="EMBL/GenBank/DDBJ databases">
        <title>Genetic Diversity and Phenotypic Plasticity of AHL Mediated Quorum Sensing in Environmental Strains of Vibrio mediterranei.</title>
        <authorList>
            <person name="Lantoine F."/>
            <person name="Vouve F."/>
        </authorList>
    </citation>
    <scope>NUCLEOTIDE SEQUENCE [LARGE SCALE GENOMIC DNA]</scope>
    <source>
        <strain evidence="1 2">17LN0615E</strain>
    </source>
</reference>
<comment type="caution">
    <text evidence="1">The sequence shown here is derived from an EMBL/GenBank/DDBJ whole genome shotgun (WGS) entry which is preliminary data.</text>
</comment>
<accession>A0ABX5DA23</accession>
<protein>
    <submittedName>
        <fullName evidence="1">Uncharacterized protein</fullName>
    </submittedName>
</protein>
<proteinExistence type="predicted"/>
<gene>
    <name evidence="1" type="ORF">COR51_16455</name>
</gene>
<evidence type="ECO:0000313" key="1">
    <source>
        <dbReference type="EMBL" id="PRQ66524.1"/>
    </source>
</evidence>
<sequence>MSQHTFEYGQYSILCGWDRPLQGYFLVIEDKDQNASIDSNLDEPTPHPKIFDPFETVLRRFGIILPDNILIALYMDKVKNIGNSITNWGGIRTGLSYQAHTGTRYI</sequence>
<dbReference type="EMBL" id="NWTN01000011">
    <property type="protein sequence ID" value="PRQ66524.1"/>
    <property type="molecule type" value="Genomic_DNA"/>
</dbReference>